<evidence type="ECO:0000313" key="2">
    <source>
        <dbReference type="Proteomes" id="UP000196086"/>
    </source>
</evidence>
<dbReference type="AlphaFoldDB" id="A0A1Z5YT71"/>
<protein>
    <recommendedName>
        <fullName evidence="3">DUF945 domain-containing protein</fullName>
    </recommendedName>
</protein>
<proteinExistence type="predicted"/>
<gene>
    <name evidence="1" type="ORF">HK14_09055</name>
</gene>
<dbReference type="Proteomes" id="UP000196086">
    <property type="component" value="Unassembled WGS sequence"/>
</dbReference>
<organism evidence="1 2">
    <name type="scientific">Acetobacter cibinongensis</name>
    <dbReference type="NCBI Taxonomy" id="146475"/>
    <lineage>
        <taxon>Bacteria</taxon>
        <taxon>Pseudomonadati</taxon>
        <taxon>Pseudomonadota</taxon>
        <taxon>Alphaproteobacteria</taxon>
        <taxon>Acetobacterales</taxon>
        <taxon>Acetobacteraceae</taxon>
        <taxon>Acetobacter</taxon>
    </lineage>
</organism>
<reference evidence="1 2" key="1">
    <citation type="submission" date="2014-06" db="EMBL/GenBank/DDBJ databases">
        <authorList>
            <person name="Ju J."/>
            <person name="Zhang J."/>
        </authorList>
    </citation>
    <scope>NUCLEOTIDE SEQUENCE [LARGE SCALE GENOMIC DNA]</scope>
    <source>
        <strain evidence="1 2">DsW_47</strain>
    </source>
</reference>
<sequence length="449" mass="47650">MKKNVLITVGGLAALACLGWLGARHAEHAMLDKSIESFRQSLGSDTSLTYQKAWPGMLGRSVKFEGLVLRQGPETLTADEAEISKPSTSGDDSRRIGTLSFHNFQLADPAGSLRLDSLLMEGVTLPAKADDQQGIPAQGLEIKHATASQLHGFISSLQSDISATSVSVEDYGGNSPSKLDAQAVALSTDVAPQRHIKAASILIDGLDLAGLYASLSTGTPYTARNGSRDIRVDKLSVDGTTPLMHVATLRSHATRTDAQEKEVSSLDGLELWPDVPNLSILPSLGYDHFQGNLLLSDTHDFKANIFHVDDFRLDGKDMGRLNLEGEFGQTETTALLSANAADMPVRSMTITYKDGGLVPRALKASADARGIKPEELVAQLQAQFGPQGPTPSPVLASFSSYLSRTGKGPLTITVKPQQPVPLLAIIASAGMVATNPQVARQIGLSVKVP</sequence>
<dbReference type="PROSITE" id="PS51257">
    <property type="entry name" value="PROKAR_LIPOPROTEIN"/>
    <property type="match status" value="1"/>
</dbReference>
<evidence type="ECO:0000313" key="1">
    <source>
        <dbReference type="EMBL" id="OUJ01451.1"/>
    </source>
</evidence>
<comment type="caution">
    <text evidence="1">The sequence shown here is derived from an EMBL/GenBank/DDBJ whole genome shotgun (WGS) entry which is preliminary data.</text>
</comment>
<name>A0A1Z5YT71_9PROT</name>
<evidence type="ECO:0008006" key="3">
    <source>
        <dbReference type="Google" id="ProtNLM"/>
    </source>
</evidence>
<dbReference type="EMBL" id="JOMQ01000046">
    <property type="protein sequence ID" value="OUJ01451.1"/>
    <property type="molecule type" value="Genomic_DNA"/>
</dbReference>
<dbReference type="RefSeq" id="WP_086651644.1">
    <property type="nucleotide sequence ID" value="NZ_JOMQ01000046.1"/>
</dbReference>
<accession>A0A1Z5YT71</accession>
<dbReference type="OrthoDB" id="7225413at2"/>